<protein>
    <submittedName>
        <fullName evidence="1">Uncharacterized protein</fullName>
    </submittedName>
</protein>
<dbReference type="STRING" id="1280948.HY36_09180"/>
<gene>
    <name evidence="1" type="ORF">HY36_09180</name>
</gene>
<evidence type="ECO:0000313" key="1">
    <source>
        <dbReference type="EMBL" id="KCZ58540.1"/>
    </source>
</evidence>
<comment type="caution">
    <text evidence="1">The sequence shown here is derived from an EMBL/GenBank/DDBJ whole genome shotgun (WGS) entry which is preliminary data.</text>
</comment>
<accession>A0A059DY95</accession>
<name>A0A059DY95_9PROT</name>
<dbReference type="AlphaFoldDB" id="A0A059DY95"/>
<evidence type="ECO:0000313" key="2">
    <source>
        <dbReference type="Proteomes" id="UP000024547"/>
    </source>
</evidence>
<organism evidence="1 2">
    <name type="scientific">Hyphomonas atlantica</name>
    <dbReference type="NCBI Taxonomy" id="1280948"/>
    <lineage>
        <taxon>Bacteria</taxon>
        <taxon>Pseudomonadati</taxon>
        <taxon>Pseudomonadota</taxon>
        <taxon>Alphaproteobacteria</taxon>
        <taxon>Hyphomonadales</taxon>
        <taxon>Hyphomonadaceae</taxon>
        <taxon>Hyphomonas</taxon>
    </lineage>
</organism>
<dbReference type="EMBL" id="AWFH01000056">
    <property type="protein sequence ID" value="KCZ58540.1"/>
    <property type="molecule type" value="Genomic_DNA"/>
</dbReference>
<proteinExistence type="predicted"/>
<keyword evidence="2" id="KW-1185">Reference proteome</keyword>
<dbReference type="Proteomes" id="UP000024547">
    <property type="component" value="Unassembled WGS sequence"/>
</dbReference>
<sequence>MTACQNANPQVAFLLRVLQSNKFPKQEKKFNLNY</sequence>
<dbReference type="PATRIC" id="fig|1280948.3.peg.2954"/>
<reference evidence="1 2" key="1">
    <citation type="journal article" date="2014" name="Antonie Van Leeuwenhoek">
        <title>Hyphomonas beringensis sp. nov. and Hyphomonas chukchiensis sp. nov., isolated from surface seawater of the Bering Sea and Chukchi Sea.</title>
        <authorList>
            <person name="Li C."/>
            <person name="Lai Q."/>
            <person name="Li G."/>
            <person name="Dong C."/>
            <person name="Wang J."/>
            <person name="Liao Y."/>
            <person name="Shao Z."/>
        </authorList>
    </citation>
    <scope>NUCLEOTIDE SEQUENCE [LARGE SCALE GENOMIC DNA]</scope>
    <source>
        <strain evidence="1 2">22II1-22F38</strain>
    </source>
</reference>